<dbReference type="RefSeq" id="WP_106124075.1">
    <property type="nucleotide sequence ID" value="NZ_PVTY01000029.1"/>
</dbReference>
<evidence type="ECO:0000256" key="8">
    <source>
        <dbReference type="SAM" id="Phobius"/>
    </source>
</evidence>
<evidence type="ECO:0000256" key="6">
    <source>
        <dbReference type="ARBA" id="ARBA00038076"/>
    </source>
</evidence>
<organism evidence="11 12">
    <name type="scientific">Nesterenkonia sandarakina</name>
    <dbReference type="NCBI Taxonomy" id="272918"/>
    <lineage>
        <taxon>Bacteria</taxon>
        <taxon>Bacillati</taxon>
        <taxon>Actinomycetota</taxon>
        <taxon>Actinomycetes</taxon>
        <taxon>Micrococcales</taxon>
        <taxon>Micrococcaceae</taxon>
        <taxon>Nesterenkonia</taxon>
    </lineage>
</organism>
<dbReference type="AlphaFoldDB" id="A0A2T0YAT8"/>
<keyword evidence="4 8" id="KW-1133">Transmembrane helix</keyword>
<evidence type="ECO:0000256" key="5">
    <source>
        <dbReference type="ARBA" id="ARBA00023136"/>
    </source>
</evidence>
<feature type="transmembrane region" description="Helical" evidence="8">
    <location>
        <begin position="337"/>
        <end position="370"/>
    </location>
</feature>
<dbReference type="OrthoDB" id="9780560at2"/>
<evidence type="ECO:0000256" key="1">
    <source>
        <dbReference type="ARBA" id="ARBA00004651"/>
    </source>
</evidence>
<feature type="compositionally biased region" description="Low complexity" evidence="7">
    <location>
        <begin position="73"/>
        <end position="83"/>
    </location>
</feature>
<feature type="transmembrane region" description="Helical" evidence="8">
    <location>
        <begin position="390"/>
        <end position="409"/>
    </location>
</feature>
<dbReference type="Pfam" id="PF02687">
    <property type="entry name" value="FtsX"/>
    <property type="match status" value="1"/>
</dbReference>
<evidence type="ECO:0000256" key="4">
    <source>
        <dbReference type="ARBA" id="ARBA00022989"/>
    </source>
</evidence>
<dbReference type="GO" id="GO:0022857">
    <property type="term" value="F:transmembrane transporter activity"/>
    <property type="evidence" value="ECO:0007669"/>
    <property type="project" value="TreeGrafter"/>
</dbReference>
<evidence type="ECO:0000256" key="7">
    <source>
        <dbReference type="SAM" id="MobiDB-lite"/>
    </source>
</evidence>
<keyword evidence="12" id="KW-1185">Reference proteome</keyword>
<keyword evidence="5 8" id="KW-0472">Membrane</keyword>
<feature type="transmembrane region" description="Helical" evidence="8">
    <location>
        <begin position="21"/>
        <end position="42"/>
    </location>
</feature>
<evidence type="ECO:0000259" key="9">
    <source>
        <dbReference type="Pfam" id="PF02687"/>
    </source>
</evidence>
<dbReference type="Pfam" id="PF12704">
    <property type="entry name" value="MacB_PCD"/>
    <property type="match status" value="1"/>
</dbReference>
<dbReference type="InterPro" id="IPR003838">
    <property type="entry name" value="ABC3_permease_C"/>
</dbReference>
<accession>A0A2T0YAT8</accession>
<dbReference type="InterPro" id="IPR050250">
    <property type="entry name" value="Macrolide_Exporter_MacB"/>
</dbReference>
<evidence type="ECO:0000256" key="2">
    <source>
        <dbReference type="ARBA" id="ARBA00022475"/>
    </source>
</evidence>
<evidence type="ECO:0000259" key="10">
    <source>
        <dbReference type="Pfam" id="PF12704"/>
    </source>
</evidence>
<dbReference type="PANTHER" id="PTHR30572">
    <property type="entry name" value="MEMBRANE COMPONENT OF TRANSPORTER-RELATED"/>
    <property type="match status" value="1"/>
</dbReference>
<keyword evidence="3 8" id="KW-0812">Transmembrane</keyword>
<comment type="subcellular location">
    <subcellularLocation>
        <location evidence="1">Cell membrane</location>
        <topology evidence="1">Multi-pass membrane protein</topology>
    </subcellularLocation>
</comment>
<feature type="domain" description="MacB-like periplasmic core" evidence="10">
    <location>
        <begin position="21"/>
        <end position="267"/>
    </location>
</feature>
<feature type="domain" description="ABC3 transporter permease C-terminal" evidence="9">
    <location>
        <begin position="296"/>
        <end position="419"/>
    </location>
</feature>
<dbReference type="PANTHER" id="PTHR30572:SF4">
    <property type="entry name" value="ABC TRANSPORTER PERMEASE YTRF"/>
    <property type="match status" value="1"/>
</dbReference>
<feature type="region of interest" description="Disordered" evidence="7">
    <location>
        <begin position="71"/>
        <end position="91"/>
    </location>
</feature>
<dbReference type="InterPro" id="IPR025857">
    <property type="entry name" value="MacB_PCD"/>
</dbReference>
<evidence type="ECO:0000313" key="11">
    <source>
        <dbReference type="EMBL" id="PRZ11821.1"/>
    </source>
</evidence>
<gene>
    <name evidence="11" type="ORF">BCL67_1295</name>
</gene>
<evidence type="ECO:0000256" key="3">
    <source>
        <dbReference type="ARBA" id="ARBA00022692"/>
    </source>
</evidence>
<comment type="similarity">
    <text evidence="6">Belongs to the ABC-4 integral membrane protein family.</text>
</comment>
<dbReference type="GO" id="GO:0005886">
    <property type="term" value="C:plasma membrane"/>
    <property type="evidence" value="ECO:0007669"/>
    <property type="project" value="UniProtKB-SubCell"/>
</dbReference>
<reference evidence="11 12" key="1">
    <citation type="submission" date="2018-03" db="EMBL/GenBank/DDBJ databases">
        <title>Comparative analysis of microorganisms from saline springs in Andes Mountain Range, Colombia.</title>
        <authorList>
            <person name="Rubin E."/>
        </authorList>
    </citation>
    <scope>NUCLEOTIDE SEQUENCE [LARGE SCALE GENOMIC DNA]</scope>
    <source>
        <strain evidence="11 12">CG 35</strain>
    </source>
</reference>
<sequence length="426" mass="44043">MRTLDLVGTAVSNTSRSKLRTALTVMAIVIGAFTLTVTAGIGSGVNKYIDTMMASFGDEDQLYILDETNMDQAGAPGSAGAPPEYDPETAGASSEFGFITLDAADIDVIQDIDGVESVNPMVSVNGEYLETPDGTAYALDQFDAPQNASGLEFAAGGAPQGNDEITVPTAWLEIFDTEDPHAVIGQEIEIGLSNAIGEPQSATAEIVGVTEEAISGLGGNPMPSIALNDALYQLQTSGMDIDDQYMAVTAVVTDLEGNEDAVKADLEDQGYLAMTVEDQIGAIQGIINMVTYILIGFALIALLAASFGIVNTLLMSVQERTREIGLMKALGMSGGRVFALFSLEAAIIGLLGSGIGIGLGVITGVAGNQFLTSGPLSDVAGLTLFEVEPAALGLIGLLIVAIAFVSGTLPASRAARKDPITALRHE</sequence>
<comment type="caution">
    <text evidence="11">The sequence shown here is derived from an EMBL/GenBank/DDBJ whole genome shotgun (WGS) entry which is preliminary data.</text>
</comment>
<dbReference type="EMBL" id="PVTY01000029">
    <property type="protein sequence ID" value="PRZ11821.1"/>
    <property type="molecule type" value="Genomic_DNA"/>
</dbReference>
<name>A0A2T0YAT8_9MICC</name>
<proteinExistence type="inferred from homology"/>
<evidence type="ECO:0000313" key="12">
    <source>
        <dbReference type="Proteomes" id="UP000238217"/>
    </source>
</evidence>
<dbReference type="Proteomes" id="UP000238217">
    <property type="component" value="Unassembled WGS sequence"/>
</dbReference>
<feature type="transmembrane region" description="Helical" evidence="8">
    <location>
        <begin position="289"/>
        <end position="316"/>
    </location>
</feature>
<protein>
    <submittedName>
        <fullName evidence="11">Putative ABC transport system permease protein</fullName>
    </submittedName>
</protein>
<keyword evidence="2" id="KW-1003">Cell membrane</keyword>